<dbReference type="PROSITE" id="PS51841">
    <property type="entry name" value="LTD"/>
    <property type="match status" value="1"/>
</dbReference>
<dbReference type="InterPro" id="IPR036415">
    <property type="entry name" value="Lamin_tail_dom_sf"/>
</dbReference>
<feature type="domain" description="LTD" evidence="4">
    <location>
        <begin position="491"/>
        <end position="656"/>
    </location>
</feature>
<feature type="signal peptide" evidence="3">
    <location>
        <begin position="1"/>
        <end position="23"/>
    </location>
</feature>
<keyword evidence="6" id="KW-1185">Reference proteome</keyword>
<keyword evidence="1 3" id="KW-0732">Signal</keyword>
<dbReference type="InterPro" id="IPR006558">
    <property type="entry name" value="LamG-like"/>
</dbReference>
<evidence type="ECO:0000259" key="4">
    <source>
        <dbReference type="PROSITE" id="PS51841"/>
    </source>
</evidence>
<dbReference type="GO" id="GO:0004553">
    <property type="term" value="F:hydrolase activity, hydrolyzing O-glycosyl compounds"/>
    <property type="evidence" value="ECO:0007669"/>
    <property type="project" value="UniProtKB-ARBA"/>
</dbReference>
<evidence type="ECO:0000256" key="1">
    <source>
        <dbReference type="ARBA" id="ARBA00022729"/>
    </source>
</evidence>
<evidence type="ECO:0000313" key="6">
    <source>
        <dbReference type="Proteomes" id="UP001156666"/>
    </source>
</evidence>
<dbReference type="InterPro" id="IPR001322">
    <property type="entry name" value="Lamin_tail_dom"/>
</dbReference>
<reference evidence="5" key="2">
    <citation type="submission" date="2023-01" db="EMBL/GenBank/DDBJ databases">
        <title>Draft genome sequence of Portibacter lacus strain NBRC 108769.</title>
        <authorList>
            <person name="Sun Q."/>
            <person name="Mori K."/>
        </authorList>
    </citation>
    <scope>NUCLEOTIDE SEQUENCE</scope>
    <source>
        <strain evidence="5">NBRC 108769</strain>
    </source>
</reference>
<evidence type="ECO:0000256" key="3">
    <source>
        <dbReference type="SAM" id="SignalP"/>
    </source>
</evidence>
<name>A0AA37SRL2_9BACT</name>
<dbReference type="SMART" id="SM00560">
    <property type="entry name" value="LamGL"/>
    <property type="match status" value="1"/>
</dbReference>
<dbReference type="PANTHER" id="PTHR35580:SF1">
    <property type="entry name" value="PHYTASE-LIKE DOMAIN-CONTAINING PROTEIN"/>
    <property type="match status" value="1"/>
</dbReference>
<dbReference type="Gene3D" id="2.60.120.200">
    <property type="match status" value="2"/>
</dbReference>
<keyword evidence="2" id="KW-1015">Disulfide bond</keyword>
<dbReference type="Proteomes" id="UP001156666">
    <property type="component" value="Unassembled WGS sequence"/>
</dbReference>
<feature type="chain" id="PRO_5041269111" description="LTD domain-containing protein" evidence="3">
    <location>
        <begin position="24"/>
        <end position="1589"/>
    </location>
</feature>
<sequence>MKIKFNIAILGSFFFILSNMTFAQTLDWVGSIAGGQHHVEPNAIATDINGDILLGGNFRETADFDFGVGITSFTSVGDRDGFLAKYSNSGNLIWVFPLGSTSATSSLDTRVYDITSDSGGNIIIVGEFKGNAINFAPNGGTSTLLTSSNSGISSSAFVAKYSSLGACIWAFGLGENNNNELYAVEVDDSDNIYIGGRLDDNAGTLDVNPLGNVHVMDTDGADAVLIKYDTNGEHQWDINIGNPNNNDYVYGIEIVNSKVYLSGRFQGTCEFNPLGTSIAYTSSGSYDAFIAEYNTVNGICNWANAIGGSGSDESRESSVDSDGNVYVAGSFSSTVDFDPSAAESSLTSNGSIDIFVVKYNSIGGHEWSFSLGGTSIDNGLAMDIDGTHVFVTGRFRGTVDFDPSVNTFNLIGQGGATKDEIFLATYDLSGDFKQAFSVEGSDSDRGTGIVAETDKVYLTGYFEDANVDFDPIGTNVLSSAGGTQYHDGFLASYTFSFNAKVAVSEWISNPLGVESDAEWIEIHNYGATAVNLKDWKLKDEDTDDSVISTDDLFLDSGESLILANNKLVFESQWMRNCSFDQVVEVDFELDNEADEIILEDKLGNTIWSLAYLDDETEGVATFYSDLTYDITSFGSKASPGVSRTANDVSGTLGYQSNNITNDVNSFKSTFNDMGSPIHQQLAGEERGNSVYLDGVDGHIDLGATMELENQSQFTFEAWIKPITIDEGSERIFSKRLDNINRIEILLGNGGGEADNQFVQISICSGLSETASSPNLSVPVGAWTHIAITFDGGASAGNRLKFYANGIVQHLSSDPTATVTPMGNGNAHIGKRSDNTNKPSNIELDEIRLWNTKRTELSIRENMHLTLAGCEAGLVSYYQLNELSSVLVEDVRDNNEATLEGGVSRTLSGVNVGNSILSFSQTIANISSVGVQSFDSANVEINITSISNAQDLTTTFQSFSSNTIDGADGVLFYDNPTWTINSSSSDTEYVGDLKFALPSGSLTSNDPLNYRLYQRTSYEEGQWTSIANASQISNDSITFSNIESLGQFMIVQQSVDGVSPVRGNMYSFDGIDDYIDLGNGNEFDIAGEITVESWVKMNGVAGTQHIVSKSDSGIESSYLLELLNGDPQFSVRLGSVWQTATAGITLTADEWYHIAGVYDGTTIQMYINGVLQNSLAAAGNIEVSTSTVQLGGSSSGNNLNGAMDEIRIWSTGRSQKELRENMHLTLKGNEGDLAAYYQFNSDNNTGSIGGVKDALDGNDGTTFNMDGSTYEDSEVAIGGGISSSVTIPSIGPFIAVFQDVGLTASFVNIAADGEIVAYRIQTESPSGASSIGGEVDNEYFIIRNYGINSSFSELNQFSLFNIGYIDPVDAALPEATTPLFLYKRAANEYGNTWGTKVASANSAVEGHRGSLSFDNSAGITDFGQFVFVKDGPLCDIEISGSIVLPESCPDVEDGSIAISALCPSCTGIIEYSKDNGSNFQSTPSFTELPSATYEILIRDTENLTCSATSTLTVNPGMISMVWNGNAGDGLWTNAGNWSLGIVPSSCHDVVISNGDMVTLSGISTSVTSITTSNNSELIISPSASLFINID</sequence>
<evidence type="ECO:0000313" key="5">
    <source>
        <dbReference type="EMBL" id="GLR19591.1"/>
    </source>
</evidence>
<proteinExistence type="predicted"/>
<protein>
    <recommendedName>
        <fullName evidence="4">LTD domain-containing protein</fullName>
    </recommendedName>
</protein>
<gene>
    <name evidence="5" type="ORF">GCM10007940_42070</name>
</gene>
<reference evidence="5" key="1">
    <citation type="journal article" date="2014" name="Int. J. Syst. Evol. Microbiol.">
        <title>Complete genome sequence of Corynebacterium casei LMG S-19264T (=DSM 44701T), isolated from a smear-ripened cheese.</title>
        <authorList>
            <consortium name="US DOE Joint Genome Institute (JGI-PGF)"/>
            <person name="Walter F."/>
            <person name="Albersmeier A."/>
            <person name="Kalinowski J."/>
            <person name="Ruckert C."/>
        </authorList>
    </citation>
    <scope>NUCLEOTIDE SEQUENCE</scope>
    <source>
        <strain evidence="5">NBRC 108769</strain>
    </source>
</reference>
<dbReference type="GO" id="GO:0005975">
    <property type="term" value="P:carbohydrate metabolic process"/>
    <property type="evidence" value="ECO:0007669"/>
    <property type="project" value="UniProtKB-ARBA"/>
</dbReference>
<dbReference type="RefSeq" id="WP_235294917.1">
    <property type="nucleotide sequence ID" value="NZ_BSOH01000030.1"/>
</dbReference>
<dbReference type="InterPro" id="IPR052918">
    <property type="entry name" value="Motility_Chemotaxis_Reg"/>
</dbReference>
<dbReference type="Pfam" id="PF13385">
    <property type="entry name" value="Laminin_G_3"/>
    <property type="match status" value="2"/>
</dbReference>
<evidence type="ECO:0000256" key="2">
    <source>
        <dbReference type="ARBA" id="ARBA00023157"/>
    </source>
</evidence>
<accession>A0AA37SRL2</accession>
<dbReference type="InterPro" id="IPR013320">
    <property type="entry name" value="ConA-like_dom_sf"/>
</dbReference>
<dbReference type="SUPFAM" id="SSF74853">
    <property type="entry name" value="Lamin A/C globular tail domain"/>
    <property type="match status" value="1"/>
</dbReference>
<dbReference type="Pfam" id="PF00932">
    <property type="entry name" value="LTD"/>
    <property type="match status" value="1"/>
</dbReference>
<dbReference type="EMBL" id="BSOH01000030">
    <property type="protein sequence ID" value="GLR19591.1"/>
    <property type="molecule type" value="Genomic_DNA"/>
</dbReference>
<dbReference type="PANTHER" id="PTHR35580">
    <property type="entry name" value="CELL SURFACE GLYCOPROTEIN (S-LAYER PROTEIN)-LIKE PROTEIN"/>
    <property type="match status" value="1"/>
</dbReference>
<dbReference type="SUPFAM" id="SSF49899">
    <property type="entry name" value="Concanavalin A-like lectins/glucanases"/>
    <property type="match status" value="2"/>
</dbReference>
<organism evidence="5 6">
    <name type="scientific">Portibacter lacus</name>
    <dbReference type="NCBI Taxonomy" id="1099794"/>
    <lineage>
        <taxon>Bacteria</taxon>
        <taxon>Pseudomonadati</taxon>
        <taxon>Bacteroidota</taxon>
        <taxon>Saprospiria</taxon>
        <taxon>Saprospirales</taxon>
        <taxon>Haliscomenobacteraceae</taxon>
        <taxon>Portibacter</taxon>
    </lineage>
</organism>
<comment type="caution">
    <text evidence="5">The sequence shown here is derived from an EMBL/GenBank/DDBJ whole genome shotgun (WGS) entry which is preliminary data.</text>
</comment>